<dbReference type="Proteomes" id="UP001373496">
    <property type="component" value="Unassembled WGS sequence"/>
</dbReference>
<gene>
    <name evidence="2" type="ORF">UXQ13_03350</name>
</gene>
<accession>A0ABU8E1F6</accession>
<dbReference type="InterPro" id="IPR011335">
    <property type="entry name" value="Restrct_endonuc-II-like"/>
</dbReference>
<keyword evidence="3" id="KW-1185">Reference proteome</keyword>
<dbReference type="Gene3D" id="3.40.960.10">
    <property type="entry name" value="VSR Endonuclease"/>
    <property type="match status" value="1"/>
</dbReference>
<organism evidence="2 3">
    <name type="scientific">Klenkia terrae</name>
    <dbReference type="NCBI Taxonomy" id="1052259"/>
    <lineage>
        <taxon>Bacteria</taxon>
        <taxon>Bacillati</taxon>
        <taxon>Actinomycetota</taxon>
        <taxon>Actinomycetes</taxon>
        <taxon>Geodermatophilales</taxon>
        <taxon>Geodermatophilaceae</taxon>
        <taxon>Klenkia</taxon>
    </lineage>
</organism>
<dbReference type="SUPFAM" id="SSF52980">
    <property type="entry name" value="Restriction endonuclease-like"/>
    <property type="match status" value="1"/>
</dbReference>
<comment type="caution">
    <text evidence="2">The sequence shown here is derived from an EMBL/GenBank/DDBJ whole genome shotgun (WGS) entry which is preliminary data.</text>
</comment>
<dbReference type="RefSeq" id="WP_225232647.1">
    <property type="nucleotide sequence ID" value="NZ_JBAPLV010000002.1"/>
</dbReference>
<proteinExistence type="predicted"/>
<evidence type="ECO:0000259" key="1">
    <source>
        <dbReference type="Pfam" id="PF04480"/>
    </source>
</evidence>
<dbReference type="EMBL" id="JBAPLV010000002">
    <property type="protein sequence ID" value="MEI4277491.1"/>
    <property type="molecule type" value="Genomic_DNA"/>
</dbReference>
<protein>
    <submittedName>
        <fullName evidence="2">DUF559 domain-containing protein</fullName>
    </submittedName>
</protein>
<evidence type="ECO:0000313" key="2">
    <source>
        <dbReference type="EMBL" id="MEI4277491.1"/>
    </source>
</evidence>
<dbReference type="Pfam" id="PF04480">
    <property type="entry name" value="DUF559"/>
    <property type="match status" value="1"/>
</dbReference>
<feature type="domain" description="DUF559" evidence="1">
    <location>
        <begin position="226"/>
        <end position="272"/>
    </location>
</feature>
<sequence length="293" mass="31394">MRAPRRPTALVGRWFRGSDVVARGLLTPGELRSSAWRRVFPDVYVDATCAVDHALLARIAATTLVPGAVVTGASAAVLWGLTDLAGVDDPVELTVAPGVPRPSCAGVVVRRRSLPAEQVLRRGAVLVATPEATALELATRLDPVEAVVLLDRCVAERLTSLAALRESAAGLTGRGCRRARAAVDRADGLAGSPQETRLRMVLHDSHLPRPVAQFEVRDAGRFLGRVDFAWPAHRIALEYEGAWHTTQIAADRRRIEALQAAGWRVLFVTAADLHRPAMLLARIAAALTASSDS</sequence>
<name>A0ABU8E1F6_9ACTN</name>
<evidence type="ECO:0000313" key="3">
    <source>
        <dbReference type="Proteomes" id="UP001373496"/>
    </source>
</evidence>
<dbReference type="InterPro" id="IPR007569">
    <property type="entry name" value="DUF559"/>
</dbReference>
<reference evidence="2 3" key="1">
    <citation type="submission" date="2024-03" db="EMBL/GenBank/DDBJ databases">
        <title>Draft genome sequence of Klenkia terrae.</title>
        <authorList>
            <person name="Duangmal K."/>
            <person name="Chantavorakit T."/>
        </authorList>
    </citation>
    <scope>NUCLEOTIDE SEQUENCE [LARGE SCALE GENOMIC DNA]</scope>
    <source>
        <strain evidence="2 3">JCM 17786</strain>
    </source>
</reference>